<dbReference type="Gene3D" id="3.30.1240.10">
    <property type="match status" value="1"/>
</dbReference>
<proteinExistence type="predicted"/>
<dbReference type="GO" id="GO:0016791">
    <property type="term" value="F:phosphatase activity"/>
    <property type="evidence" value="ECO:0007669"/>
    <property type="project" value="UniProtKB-ARBA"/>
</dbReference>
<dbReference type="RefSeq" id="WP_091829733.1">
    <property type="nucleotide sequence ID" value="NZ_FNZK01000004.1"/>
</dbReference>
<evidence type="ECO:0000313" key="2">
    <source>
        <dbReference type="Proteomes" id="UP000199662"/>
    </source>
</evidence>
<dbReference type="GO" id="GO:0000287">
    <property type="term" value="F:magnesium ion binding"/>
    <property type="evidence" value="ECO:0007669"/>
    <property type="project" value="TreeGrafter"/>
</dbReference>
<dbReference type="Pfam" id="PF08282">
    <property type="entry name" value="Hydrolase_3"/>
    <property type="match status" value="1"/>
</dbReference>
<dbReference type="PANTHER" id="PTHR10000:SF8">
    <property type="entry name" value="HAD SUPERFAMILY HYDROLASE-LIKE, TYPE 3"/>
    <property type="match status" value="1"/>
</dbReference>
<dbReference type="PANTHER" id="PTHR10000">
    <property type="entry name" value="PHOSPHOSERINE PHOSPHATASE"/>
    <property type="match status" value="1"/>
</dbReference>
<dbReference type="PROSITE" id="PS01229">
    <property type="entry name" value="COF_2"/>
    <property type="match status" value="1"/>
</dbReference>
<dbReference type="InterPro" id="IPR006379">
    <property type="entry name" value="HAD-SF_hydro_IIB"/>
</dbReference>
<dbReference type="CDD" id="cd07516">
    <property type="entry name" value="HAD_Pase"/>
    <property type="match status" value="1"/>
</dbReference>
<name>A0A1H6WUE8_9FIRM</name>
<evidence type="ECO:0000313" key="1">
    <source>
        <dbReference type="EMBL" id="SEJ16162.1"/>
    </source>
</evidence>
<dbReference type="InterPro" id="IPR036412">
    <property type="entry name" value="HAD-like_sf"/>
</dbReference>
<dbReference type="GO" id="GO:0005829">
    <property type="term" value="C:cytosol"/>
    <property type="evidence" value="ECO:0007669"/>
    <property type="project" value="TreeGrafter"/>
</dbReference>
<dbReference type="InterPro" id="IPR000150">
    <property type="entry name" value="Cof"/>
</dbReference>
<organism evidence="1 2">
    <name type="scientific">Propionispira arboris</name>
    <dbReference type="NCBI Taxonomy" id="84035"/>
    <lineage>
        <taxon>Bacteria</taxon>
        <taxon>Bacillati</taxon>
        <taxon>Bacillota</taxon>
        <taxon>Negativicutes</taxon>
        <taxon>Selenomonadales</taxon>
        <taxon>Selenomonadaceae</taxon>
        <taxon>Propionispira</taxon>
    </lineage>
</organism>
<dbReference type="AlphaFoldDB" id="A0A1H6WUE8"/>
<dbReference type="EMBL" id="FNZK01000004">
    <property type="protein sequence ID" value="SEJ16162.1"/>
    <property type="molecule type" value="Genomic_DNA"/>
</dbReference>
<dbReference type="InterPro" id="IPR023214">
    <property type="entry name" value="HAD_sf"/>
</dbReference>
<dbReference type="SFLD" id="SFLDS00003">
    <property type="entry name" value="Haloacid_Dehalogenase"/>
    <property type="match status" value="1"/>
</dbReference>
<dbReference type="SUPFAM" id="SSF56784">
    <property type="entry name" value="HAD-like"/>
    <property type="match status" value="1"/>
</dbReference>
<dbReference type="NCBIfam" id="TIGR01484">
    <property type="entry name" value="HAD-SF-IIB"/>
    <property type="match status" value="1"/>
</dbReference>
<protein>
    <recommendedName>
        <fullName evidence="3">Cof subfamily of IIB subfamily of haloacid dehalogenase superfamily/HAD-superfamily hydrolase, subfamily IIB</fullName>
    </recommendedName>
</protein>
<dbReference type="STRING" id="84035.SAMN05660742_1042"/>
<accession>A0A1H6WUE8</accession>
<dbReference type="Proteomes" id="UP000199662">
    <property type="component" value="Unassembled WGS sequence"/>
</dbReference>
<reference evidence="1 2" key="1">
    <citation type="submission" date="2016-10" db="EMBL/GenBank/DDBJ databases">
        <authorList>
            <person name="de Groot N.N."/>
        </authorList>
    </citation>
    <scope>NUCLEOTIDE SEQUENCE [LARGE SCALE GENOMIC DNA]</scope>
    <source>
        <strain evidence="1 2">DSM 2179</strain>
    </source>
</reference>
<dbReference type="PROSITE" id="PS01228">
    <property type="entry name" value="COF_1"/>
    <property type="match status" value="1"/>
</dbReference>
<dbReference type="SFLD" id="SFLDG01144">
    <property type="entry name" value="C2.B.4:_PGP_Like"/>
    <property type="match status" value="1"/>
</dbReference>
<evidence type="ECO:0008006" key="3">
    <source>
        <dbReference type="Google" id="ProtNLM"/>
    </source>
</evidence>
<keyword evidence="2" id="KW-1185">Reference proteome</keyword>
<gene>
    <name evidence="1" type="ORF">SAMN05660742_1042</name>
</gene>
<sequence>MAIKLFVTDLDGTLLNRENEISAENKLAIQDAVAQGTTVTIATGRMYVSALPYAKQLDVDVPIITYNGALIKSVSGEVLFESYLDPQTVKDVLDYCLEQNWYIQICQDDRLYFAERNDIARGYEAMAGLEGEAVGTAGLYEKTQLVPKMLVITSGSTESDAGVAKLQARFGDRIFAVKSNPTYIEIINPGVNKATSLQILLEKMNLQKVEVMAIGDSNNDLPMLKEAGFSVAMGNASDYVKSVCDYVTEDNMHSGVAAAIHKYVLE</sequence>
<dbReference type="NCBIfam" id="TIGR00099">
    <property type="entry name" value="Cof-subfamily"/>
    <property type="match status" value="1"/>
</dbReference>
<dbReference type="SFLD" id="SFLDG01140">
    <property type="entry name" value="C2.B:_Phosphomannomutase_and_P"/>
    <property type="match status" value="1"/>
</dbReference>
<dbReference type="Gene3D" id="3.40.50.1000">
    <property type="entry name" value="HAD superfamily/HAD-like"/>
    <property type="match status" value="1"/>
</dbReference>